<dbReference type="EMBL" id="CP068439">
    <property type="protein sequence ID" value="QQX76920.1"/>
    <property type="molecule type" value="Genomic_DNA"/>
</dbReference>
<comment type="similarity">
    <text evidence="10">Belongs to the AAA ATPase family.</text>
</comment>
<keyword evidence="8 9" id="KW-0482">Metalloprotease</keyword>
<dbReference type="Gene3D" id="1.20.58.760">
    <property type="entry name" value="Peptidase M41"/>
    <property type="match status" value="1"/>
</dbReference>
<comment type="similarity">
    <text evidence="1 9">In the C-terminal section; belongs to the peptidase M41 family.</text>
</comment>
<dbReference type="InterPro" id="IPR041569">
    <property type="entry name" value="AAA_lid_3"/>
</dbReference>
<dbReference type="InterPro" id="IPR000642">
    <property type="entry name" value="Peptidase_M41"/>
</dbReference>
<dbReference type="SUPFAM" id="SSF52540">
    <property type="entry name" value="P-loop containing nucleoside triphosphate hydrolases"/>
    <property type="match status" value="1"/>
</dbReference>
<keyword evidence="9" id="KW-0812">Transmembrane</keyword>
<keyword evidence="4 9" id="KW-0547">Nucleotide-binding</keyword>
<sequence>MAEENKNKKNDSKRPKPTYYWIYAAIIMLFFAIQIFGGGSWSQPEKTNQAKFEEFLKNGDVEKVDVINKKIAQVYLTDAAKEKEVHSKKGNTPSFLAPGPNDPDYQFEFGDLQLFQNDFQKIKAENNLSTSLNFETDNNVWGDILMGILPFVIIIAIWIFIMRRMSSGAGGGAGGQLFNIGKSKAKLFDEKTDVKTSFKDVAGLEGAKEEVQEIVDFLKNPDKYTSLGGKIPKGALLVGPPGTGKTLLAKAVAGEAKVPFFSLSGSDFVEMFVGVGASRVRDLFKQAKDKSPAIIFIDEIDAIGRARGKNNFSGSNDERENTLNQLLTEMDGFGTNTNVIVLAATNRADVLDKALMRAGRFDRQIYVDLPDVRERKEIFEVHLRPIKKDENLDTDFLSKQTPGFSGADIANVCNEAALIAARNGKKSVGKQDFLDAVDRIVGGLEKKNKIMTMDEKRAIAFHEAGHATVSWMLEHAAPLVKVTIVPRGQSLGAAWYLPEERLIIHPEQMLDEMCAALGGRAAEKVIFNRISTGALSDLEKVTKQARAMVTIYGLNDKIGNLTYYDSSGQSEYNFSKPYSEKTAELIDKEISALIESQYQRAVKLLEENKDKLTELANVLLEKEVIFKDNLQKIFGDRPFEKPEEAPRVATS</sequence>
<keyword evidence="9" id="KW-1133">Transmembrane helix</keyword>
<feature type="active site" evidence="9">
    <location>
        <position position="463"/>
    </location>
</feature>
<comment type="function">
    <text evidence="9">Acts as a processive, ATP-dependent zinc metallopeptidase for both cytoplasmic and membrane proteins. Plays a role in the quality control of integral membrane proteins.</text>
</comment>
<dbReference type="InterPro" id="IPR037219">
    <property type="entry name" value="Peptidase_M41-like"/>
</dbReference>
<feature type="binding site" evidence="9">
    <location>
        <position position="466"/>
    </location>
    <ligand>
        <name>Zn(2+)</name>
        <dbReference type="ChEBI" id="CHEBI:29105"/>
        <note>catalytic</note>
    </ligand>
</feature>
<dbReference type="SUPFAM" id="SSF140990">
    <property type="entry name" value="FtsH protease domain-like"/>
    <property type="match status" value="1"/>
</dbReference>
<dbReference type="InterPro" id="IPR003960">
    <property type="entry name" value="ATPase_AAA_CS"/>
</dbReference>
<keyword evidence="2 9" id="KW-0645">Protease</keyword>
<evidence type="ECO:0000313" key="13">
    <source>
        <dbReference type="EMBL" id="QQX76920.1"/>
    </source>
</evidence>
<feature type="transmembrane region" description="Helical" evidence="9">
    <location>
        <begin position="140"/>
        <end position="161"/>
    </location>
</feature>
<evidence type="ECO:0000256" key="8">
    <source>
        <dbReference type="ARBA" id="ARBA00023049"/>
    </source>
</evidence>
<reference evidence="13 14" key="1">
    <citation type="submission" date="2021-01" db="EMBL/GenBank/DDBJ databases">
        <title>Aequorivita sp. strain KX20305, a bacterium isolated from the sediment collected at a cold seep field in South China Sea.</title>
        <authorList>
            <person name="Zhang H."/>
            <person name="Li C."/>
        </authorList>
    </citation>
    <scope>NUCLEOTIDE SEQUENCE [LARGE SCALE GENOMIC DNA]</scope>
    <source>
        <strain evidence="13 14">KX20305</strain>
    </source>
</reference>
<dbReference type="InterPro" id="IPR005936">
    <property type="entry name" value="FtsH"/>
</dbReference>
<evidence type="ECO:0000256" key="11">
    <source>
        <dbReference type="SAM" id="Coils"/>
    </source>
</evidence>
<keyword evidence="14" id="KW-1185">Reference proteome</keyword>
<dbReference type="EC" id="3.4.24.-" evidence="9"/>
<dbReference type="Gene3D" id="1.10.8.60">
    <property type="match status" value="1"/>
</dbReference>
<evidence type="ECO:0000256" key="7">
    <source>
        <dbReference type="ARBA" id="ARBA00022840"/>
    </source>
</evidence>
<dbReference type="Pfam" id="PF17862">
    <property type="entry name" value="AAA_lid_3"/>
    <property type="match status" value="1"/>
</dbReference>
<dbReference type="NCBIfam" id="TIGR01241">
    <property type="entry name" value="FtsH_fam"/>
    <property type="match status" value="1"/>
</dbReference>
<accession>A0ABX7DRY9</accession>
<comment type="subcellular location">
    <subcellularLocation>
        <location evidence="9">Cell membrane</location>
        <topology evidence="9">Multi-pass membrane protein</topology>
        <orientation evidence="9">Cytoplasmic side</orientation>
    </subcellularLocation>
</comment>
<dbReference type="InterPro" id="IPR050928">
    <property type="entry name" value="ATP-dep_Zn_Metalloprotease"/>
</dbReference>
<gene>
    <name evidence="9 13" type="primary">ftsH</name>
    <name evidence="13" type="ORF">JK629_01200</name>
</gene>
<evidence type="ECO:0000256" key="6">
    <source>
        <dbReference type="ARBA" id="ARBA00022833"/>
    </source>
</evidence>
<dbReference type="Pfam" id="PF01434">
    <property type="entry name" value="Peptidase_M41"/>
    <property type="match status" value="1"/>
</dbReference>
<dbReference type="RefSeq" id="WP_202336826.1">
    <property type="nucleotide sequence ID" value="NZ_CP068439.1"/>
</dbReference>
<evidence type="ECO:0000256" key="4">
    <source>
        <dbReference type="ARBA" id="ARBA00022741"/>
    </source>
</evidence>
<dbReference type="Pfam" id="PF00004">
    <property type="entry name" value="AAA"/>
    <property type="match status" value="1"/>
</dbReference>
<dbReference type="CDD" id="cd19501">
    <property type="entry name" value="RecA-like_FtsH"/>
    <property type="match status" value="1"/>
</dbReference>
<evidence type="ECO:0000256" key="2">
    <source>
        <dbReference type="ARBA" id="ARBA00022670"/>
    </source>
</evidence>
<dbReference type="PROSITE" id="PS00674">
    <property type="entry name" value="AAA"/>
    <property type="match status" value="1"/>
</dbReference>
<keyword evidence="7 9" id="KW-0067">ATP-binding</keyword>
<name>A0ABX7DRY9_9FLAO</name>
<dbReference type="InterPro" id="IPR011546">
    <property type="entry name" value="Pept_M41_FtsH_extracell"/>
</dbReference>
<dbReference type="InterPro" id="IPR027417">
    <property type="entry name" value="P-loop_NTPase"/>
</dbReference>
<feature type="binding site" evidence="9">
    <location>
        <begin position="239"/>
        <end position="246"/>
    </location>
    <ligand>
        <name>ATP</name>
        <dbReference type="ChEBI" id="CHEBI:30616"/>
    </ligand>
</feature>
<evidence type="ECO:0000259" key="12">
    <source>
        <dbReference type="SMART" id="SM00382"/>
    </source>
</evidence>
<dbReference type="Gene3D" id="3.40.50.300">
    <property type="entry name" value="P-loop containing nucleotide triphosphate hydrolases"/>
    <property type="match status" value="1"/>
</dbReference>
<evidence type="ECO:0000256" key="1">
    <source>
        <dbReference type="ARBA" id="ARBA00010044"/>
    </source>
</evidence>
<comment type="subunit">
    <text evidence="9">Homohexamer.</text>
</comment>
<evidence type="ECO:0000313" key="14">
    <source>
        <dbReference type="Proteomes" id="UP000629420"/>
    </source>
</evidence>
<dbReference type="HAMAP" id="MF_01458">
    <property type="entry name" value="FtsH"/>
    <property type="match status" value="1"/>
</dbReference>
<evidence type="ECO:0000256" key="9">
    <source>
        <dbReference type="HAMAP-Rule" id="MF_01458"/>
    </source>
</evidence>
<feature type="binding site" evidence="9">
    <location>
        <position position="537"/>
    </location>
    <ligand>
        <name>Zn(2+)</name>
        <dbReference type="ChEBI" id="CHEBI:29105"/>
        <note>catalytic</note>
    </ligand>
</feature>
<comment type="cofactor">
    <cofactor evidence="9">
        <name>Zn(2+)</name>
        <dbReference type="ChEBI" id="CHEBI:29105"/>
    </cofactor>
    <text evidence="9">Binds 1 zinc ion per subunit.</text>
</comment>
<dbReference type="InterPro" id="IPR003959">
    <property type="entry name" value="ATPase_AAA_core"/>
</dbReference>
<evidence type="ECO:0000256" key="5">
    <source>
        <dbReference type="ARBA" id="ARBA00022801"/>
    </source>
</evidence>
<keyword evidence="9" id="KW-1003">Cell membrane</keyword>
<keyword evidence="11" id="KW-0175">Coiled coil</keyword>
<dbReference type="Pfam" id="PF06480">
    <property type="entry name" value="FtsH_ext"/>
    <property type="match status" value="1"/>
</dbReference>
<feature type="domain" description="AAA+ ATPase" evidence="12">
    <location>
        <begin position="231"/>
        <end position="371"/>
    </location>
</feature>
<evidence type="ECO:0000256" key="3">
    <source>
        <dbReference type="ARBA" id="ARBA00022723"/>
    </source>
</evidence>
<dbReference type="PANTHER" id="PTHR43655">
    <property type="entry name" value="ATP-DEPENDENT PROTEASE"/>
    <property type="match status" value="1"/>
</dbReference>
<keyword evidence="6 9" id="KW-0862">Zinc</keyword>
<dbReference type="InterPro" id="IPR003593">
    <property type="entry name" value="AAA+_ATPase"/>
</dbReference>
<keyword evidence="3 9" id="KW-0479">Metal-binding</keyword>
<dbReference type="Gene3D" id="3.40.1690.20">
    <property type="match status" value="1"/>
</dbReference>
<keyword evidence="9" id="KW-0472">Membrane</keyword>
<feature type="binding site" evidence="9">
    <location>
        <position position="462"/>
    </location>
    <ligand>
        <name>Zn(2+)</name>
        <dbReference type="ChEBI" id="CHEBI:29105"/>
        <note>catalytic</note>
    </ligand>
</feature>
<organism evidence="13 14">
    <name type="scientific">Aequorivita iocasae</name>
    <dbReference type="NCBI Taxonomy" id="2803865"/>
    <lineage>
        <taxon>Bacteria</taxon>
        <taxon>Pseudomonadati</taxon>
        <taxon>Bacteroidota</taxon>
        <taxon>Flavobacteriia</taxon>
        <taxon>Flavobacteriales</taxon>
        <taxon>Flavobacteriaceae</taxon>
        <taxon>Aequorivita</taxon>
    </lineage>
</organism>
<proteinExistence type="inferred from homology"/>
<dbReference type="PANTHER" id="PTHR43655:SF2">
    <property type="entry name" value="AFG3 LIKE MATRIX AAA PEPTIDASE SUBUNIT 2, ISOFORM A"/>
    <property type="match status" value="1"/>
</dbReference>
<feature type="coiled-coil region" evidence="11">
    <location>
        <begin position="595"/>
        <end position="622"/>
    </location>
</feature>
<keyword evidence="5 9" id="KW-0378">Hydrolase</keyword>
<dbReference type="Proteomes" id="UP000629420">
    <property type="component" value="Chromosome"/>
</dbReference>
<dbReference type="SMART" id="SM00382">
    <property type="entry name" value="AAA"/>
    <property type="match status" value="1"/>
</dbReference>
<comment type="similarity">
    <text evidence="9">In the central section; belongs to the AAA ATPase family.</text>
</comment>
<protein>
    <recommendedName>
        <fullName evidence="9">ATP-dependent zinc metalloprotease FtsH</fullName>
        <ecNumber evidence="9">3.4.24.-</ecNumber>
    </recommendedName>
</protein>
<dbReference type="GO" id="GO:0008237">
    <property type="term" value="F:metallopeptidase activity"/>
    <property type="evidence" value="ECO:0007669"/>
    <property type="project" value="UniProtKB-KW"/>
</dbReference>
<feature type="transmembrane region" description="Helical" evidence="9">
    <location>
        <begin position="20"/>
        <end position="41"/>
    </location>
</feature>
<evidence type="ECO:0000256" key="10">
    <source>
        <dbReference type="RuleBase" id="RU003651"/>
    </source>
</evidence>